<dbReference type="InterPro" id="IPR009057">
    <property type="entry name" value="Homeodomain-like_sf"/>
</dbReference>
<dbReference type="Gene3D" id="1.10.10.60">
    <property type="entry name" value="Homeodomain-like"/>
    <property type="match status" value="1"/>
</dbReference>
<name>A0AAP0IM69_9MAGN</name>
<keyword evidence="10" id="KW-1185">Reference proteome</keyword>
<dbReference type="GO" id="GO:0006355">
    <property type="term" value="P:regulation of DNA-templated transcription"/>
    <property type="evidence" value="ECO:0007669"/>
    <property type="project" value="InterPro"/>
</dbReference>
<evidence type="ECO:0000256" key="2">
    <source>
        <dbReference type="ARBA" id="ARBA00022473"/>
    </source>
</evidence>
<dbReference type="Pfam" id="PF00249">
    <property type="entry name" value="Myb_DNA-binding"/>
    <property type="match status" value="1"/>
</dbReference>
<proteinExistence type="predicted"/>
<keyword evidence="5" id="KW-0804">Transcription</keyword>
<dbReference type="AlphaFoldDB" id="A0AAP0IM69"/>
<protein>
    <recommendedName>
        <fullName evidence="8">Myb-like domain-containing protein</fullName>
    </recommendedName>
</protein>
<dbReference type="Proteomes" id="UP001419268">
    <property type="component" value="Unassembled WGS sequence"/>
</dbReference>
<keyword evidence="2" id="KW-0217">Developmental protein</keyword>
<accession>A0AAP0IM69</accession>
<sequence>MPLKGMLVDPSSSMPAAPDLSLNISPPSNSAPSSMCNDTGNNNNNNDDAWRRRSSSNSSATHEGRRLIMKCNGDSSISRTDHHNIHSQLPYTTELSLGNFNNPSSNGALDRWRLDFLRKNDQEIVIDDDDDEEADEEEVSVQNHYNRLNNNHQRISHHHLHREVPFIDASSTTSVVGGGFSRPIKGIPVYHNRPFPFLPLDHNNNNNNNNNSDPNNRMSLYPPWSPSTPCSPYSPLAGSSLDAAATTMILQSAGLPNNSPNSPAFHRMVRLNNGALSTSQDLIHHPVLKSHQLLHQHQPHHHQFGLGSADIHHGLMRSRFMPKIPPKRSMRAPRMRWTSTLHARFVHAVELLGGHERATPKSVLELMDVKDLTLAHVKSHLQMYRTVKTTDKPAASSGQSDLSGEEDFGATAPHVVSSNDLNLRSLIDQRGSSSDGSNLQQDMEFPSNTLWSNSSSRGAWLQNSGDLDELRPTGFSPQQGCGQQIEEREYRSQSKGFQGPHLENNKNPSLEFTLGRPDWYDKEHD</sequence>
<keyword evidence="6" id="KW-0539">Nucleus</keyword>
<evidence type="ECO:0000256" key="6">
    <source>
        <dbReference type="ARBA" id="ARBA00023242"/>
    </source>
</evidence>
<dbReference type="GO" id="GO:0000976">
    <property type="term" value="F:transcription cis-regulatory region binding"/>
    <property type="evidence" value="ECO:0007669"/>
    <property type="project" value="InterPro"/>
</dbReference>
<feature type="compositionally biased region" description="Low complexity" evidence="7">
    <location>
        <begin position="18"/>
        <end position="47"/>
    </location>
</feature>
<dbReference type="InterPro" id="IPR044847">
    <property type="entry name" value="KAN_fam"/>
</dbReference>
<organism evidence="9 10">
    <name type="scientific">Stephania cephalantha</name>
    <dbReference type="NCBI Taxonomy" id="152367"/>
    <lineage>
        <taxon>Eukaryota</taxon>
        <taxon>Viridiplantae</taxon>
        <taxon>Streptophyta</taxon>
        <taxon>Embryophyta</taxon>
        <taxon>Tracheophyta</taxon>
        <taxon>Spermatophyta</taxon>
        <taxon>Magnoliopsida</taxon>
        <taxon>Ranunculales</taxon>
        <taxon>Menispermaceae</taxon>
        <taxon>Menispermoideae</taxon>
        <taxon>Cissampelideae</taxon>
        <taxon>Stephania</taxon>
    </lineage>
</organism>
<feature type="domain" description="Myb-like" evidence="8">
    <location>
        <begin position="334"/>
        <end position="385"/>
    </location>
</feature>
<dbReference type="InterPro" id="IPR001005">
    <property type="entry name" value="SANT/Myb"/>
</dbReference>
<dbReference type="GO" id="GO:0010158">
    <property type="term" value="P:abaxial cell fate specification"/>
    <property type="evidence" value="ECO:0007669"/>
    <property type="project" value="InterPro"/>
</dbReference>
<feature type="region of interest" description="Disordered" evidence="7">
    <location>
        <begin position="1"/>
        <end position="65"/>
    </location>
</feature>
<feature type="region of interest" description="Disordered" evidence="7">
    <location>
        <begin position="388"/>
        <end position="415"/>
    </location>
</feature>
<dbReference type="SUPFAM" id="SSF46689">
    <property type="entry name" value="Homeodomain-like"/>
    <property type="match status" value="1"/>
</dbReference>
<comment type="subcellular location">
    <subcellularLocation>
        <location evidence="1">Nucleus</location>
    </subcellularLocation>
</comment>
<evidence type="ECO:0000256" key="1">
    <source>
        <dbReference type="ARBA" id="ARBA00004123"/>
    </source>
</evidence>
<dbReference type="NCBIfam" id="TIGR01557">
    <property type="entry name" value="myb_SHAQKYF"/>
    <property type="match status" value="1"/>
</dbReference>
<dbReference type="EMBL" id="JBBNAG010000007">
    <property type="protein sequence ID" value="KAK9118108.1"/>
    <property type="molecule type" value="Genomic_DNA"/>
</dbReference>
<dbReference type="PANTHER" id="PTHR31496:SF3">
    <property type="entry name" value="TRANSCRIPTION REPRESSOR KAN1"/>
    <property type="match status" value="1"/>
</dbReference>
<dbReference type="GO" id="GO:0005634">
    <property type="term" value="C:nucleus"/>
    <property type="evidence" value="ECO:0007669"/>
    <property type="project" value="UniProtKB-SubCell"/>
</dbReference>
<keyword evidence="4" id="KW-0805">Transcription regulation</keyword>
<dbReference type="InterPro" id="IPR006447">
    <property type="entry name" value="Myb_dom_plants"/>
</dbReference>
<evidence type="ECO:0000313" key="9">
    <source>
        <dbReference type="EMBL" id="KAK9118108.1"/>
    </source>
</evidence>
<evidence type="ECO:0000256" key="5">
    <source>
        <dbReference type="ARBA" id="ARBA00023163"/>
    </source>
</evidence>
<evidence type="ECO:0000259" key="8">
    <source>
        <dbReference type="Pfam" id="PF00249"/>
    </source>
</evidence>
<evidence type="ECO:0000256" key="7">
    <source>
        <dbReference type="SAM" id="MobiDB-lite"/>
    </source>
</evidence>
<evidence type="ECO:0000256" key="3">
    <source>
        <dbReference type="ARBA" id="ARBA00022782"/>
    </source>
</evidence>
<feature type="region of interest" description="Disordered" evidence="7">
    <location>
        <begin position="428"/>
        <end position="525"/>
    </location>
</feature>
<evidence type="ECO:0000256" key="4">
    <source>
        <dbReference type="ARBA" id="ARBA00023015"/>
    </source>
</evidence>
<feature type="compositionally biased region" description="Polar residues" evidence="7">
    <location>
        <begin position="430"/>
        <end position="465"/>
    </location>
</feature>
<dbReference type="PANTHER" id="PTHR31496">
    <property type="entry name" value="TRANSCRIPTION FACTOR KAN2-RELATED"/>
    <property type="match status" value="1"/>
</dbReference>
<comment type="caution">
    <text evidence="9">The sequence shown here is derived from an EMBL/GenBank/DDBJ whole genome shotgun (WGS) entry which is preliminary data.</text>
</comment>
<dbReference type="FunFam" id="1.10.10.60:FF:000002">
    <property type="entry name" value="Myb family transcription factor"/>
    <property type="match status" value="1"/>
</dbReference>
<gene>
    <name evidence="9" type="ORF">Scep_016201</name>
</gene>
<evidence type="ECO:0000313" key="10">
    <source>
        <dbReference type="Proteomes" id="UP001419268"/>
    </source>
</evidence>
<reference evidence="9 10" key="1">
    <citation type="submission" date="2024-01" db="EMBL/GenBank/DDBJ databases">
        <title>Genome assemblies of Stephania.</title>
        <authorList>
            <person name="Yang L."/>
        </authorList>
    </citation>
    <scope>NUCLEOTIDE SEQUENCE [LARGE SCALE GENOMIC DNA]</scope>
    <source>
        <strain evidence="9">JXDWG</strain>
        <tissue evidence="9">Leaf</tissue>
    </source>
</reference>
<keyword evidence="3" id="KW-0221">Differentiation</keyword>